<accession>A0A7R9MJI7</accession>
<comment type="function">
    <text evidence="9">Catalyzes the transfer of a geranylgeranyl moiety from geranylgeranyl diphosphate to both cysteines of proteins with the C-terminal sequence -XXCC, -XCXC and -CCXX.</text>
</comment>
<comment type="subunit">
    <text evidence="2">Heterodimer of an alpha and a beta subunit.</text>
</comment>
<dbReference type="PANTHER" id="PTHR11774:SF11">
    <property type="entry name" value="GERANYLGERANYL TRANSFERASE TYPE-2 SUBUNIT BETA"/>
    <property type="match status" value="1"/>
</dbReference>
<keyword evidence="6" id="KW-0677">Repeat</keyword>
<dbReference type="GO" id="GO:0005968">
    <property type="term" value="C:Rab-protein geranylgeranyltransferase complex"/>
    <property type="evidence" value="ECO:0007669"/>
    <property type="project" value="UniProtKB-UniRule"/>
</dbReference>
<dbReference type="EMBL" id="CAJPVJ010022590">
    <property type="protein sequence ID" value="CAG2178297.1"/>
    <property type="molecule type" value="Genomic_DNA"/>
</dbReference>
<dbReference type="Proteomes" id="UP000728032">
    <property type="component" value="Unassembled WGS sequence"/>
</dbReference>
<keyword evidence="4 9" id="KW-0808">Transferase</keyword>
<protein>
    <recommendedName>
        <fullName evidence="9">Geranylgeranyl transferase type-2 subunit beta</fullName>
        <ecNumber evidence="9">2.5.1.60</ecNumber>
    </recommendedName>
</protein>
<evidence type="ECO:0000256" key="8">
    <source>
        <dbReference type="ARBA" id="ARBA00047658"/>
    </source>
</evidence>
<feature type="non-terminal residue" evidence="11">
    <location>
        <position position="1"/>
    </location>
</feature>
<dbReference type="GO" id="GO:0004663">
    <property type="term" value="F:Rab geranylgeranyltransferase activity"/>
    <property type="evidence" value="ECO:0007669"/>
    <property type="project" value="UniProtKB-UniRule"/>
</dbReference>
<evidence type="ECO:0000256" key="1">
    <source>
        <dbReference type="ARBA" id="ARBA00010497"/>
    </source>
</evidence>
<sequence>MLTRDVEITSSHVNEFLLSKHIQYLHKYADKSNESYEQVMVEYLRMSGIYWTTTALQMMDADFDKAGRDDILAMIRTCVHPNGGISAAKGHDPHLLYTLSAIQIMVSYDALKDNIIDIDQTVAYIASLNRSDGSFAGDVWGEVDVRFSFCAIASLALLDRLDAIPVDKAIDFVMMCYNTIDGGFGSRPGSETHAGLIYCSLGCLSITGQLDRIDADLLGWWLAERQLPSGGLNGRPEKLPDLCYSWWVLSSLTIIGRLHWIDKHKLLRFILATQDEETGGFGDRPGNLVDPFHTVFGTAGLSLLSHLYSCDPNESIPQNSDNPDADLSTQWKSISEKIKPINPVFCMTQS</sequence>
<feature type="domain" description="Prenyltransferase alpha-alpha toroid" evidence="10">
    <location>
        <begin position="17"/>
        <end position="347"/>
    </location>
</feature>
<dbReference type="InterPro" id="IPR001330">
    <property type="entry name" value="Prenyltrans"/>
</dbReference>
<evidence type="ECO:0000256" key="6">
    <source>
        <dbReference type="ARBA" id="ARBA00022737"/>
    </source>
</evidence>
<evidence type="ECO:0000313" key="12">
    <source>
        <dbReference type="Proteomes" id="UP000728032"/>
    </source>
</evidence>
<dbReference type="InterPro" id="IPR026873">
    <property type="entry name" value="Ptb1"/>
</dbReference>
<dbReference type="InterPro" id="IPR008930">
    <property type="entry name" value="Terpenoid_cyclase/PrenylTrfase"/>
</dbReference>
<evidence type="ECO:0000256" key="3">
    <source>
        <dbReference type="ARBA" id="ARBA00022602"/>
    </source>
</evidence>
<dbReference type="GO" id="GO:0072657">
    <property type="term" value="P:protein localization to membrane"/>
    <property type="evidence" value="ECO:0007669"/>
    <property type="project" value="UniProtKB-ARBA"/>
</dbReference>
<reference evidence="11" key="1">
    <citation type="submission" date="2020-11" db="EMBL/GenBank/DDBJ databases">
        <authorList>
            <person name="Tran Van P."/>
        </authorList>
    </citation>
    <scope>NUCLEOTIDE SEQUENCE</scope>
</reference>
<evidence type="ECO:0000256" key="2">
    <source>
        <dbReference type="ARBA" id="ARBA00011355"/>
    </source>
</evidence>
<keyword evidence="12" id="KW-1185">Reference proteome</keyword>
<organism evidence="11">
    <name type="scientific">Oppiella nova</name>
    <dbReference type="NCBI Taxonomy" id="334625"/>
    <lineage>
        <taxon>Eukaryota</taxon>
        <taxon>Metazoa</taxon>
        <taxon>Ecdysozoa</taxon>
        <taxon>Arthropoda</taxon>
        <taxon>Chelicerata</taxon>
        <taxon>Arachnida</taxon>
        <taxon>Acari</taxon>
        <taxon>Acariformes</taxon>
        <taxon>Sarcoptiformes</taxon>
        <taxon>Oribatida</taxon>
        <taxon>Brachypylina</taxon>
        <taxon>Oppioidea</taxon>
        <taxon>Oppiidae</taxon>
        <taxon>Oppiella</taxon>
    </lineage>
</organism>
<dbReference type="InterPro" id="IPR045089">
    <property type="entry name" value="PGGT1B-like"/>
</dbReference>
<dbReference type="GO" id="GO:0046872">
    <property type="term" value="F:metal ion binding"/>
    <property type="evidence" value="ECO:0007669"/>
    <property type="project" value="UniProtKB-KW"/>
</dbReference>
<dbReference type="SUPFAM" id="SSF48239">
    <property type="entry name" value="Terpenoid cyclases/Protein prenyltransferases"/>
    <property type="match status" value="1"/>
</dbReference>
<keyword evidence="7 9" id="KW-0862">Zinc</keyword>
<dbReference type="EMBL" id="OC937415">
    <property type="protein sequence ID" value="CAD7661161.1"/>
    <property type="molecule type" value="Genomic_DNA"/>
</dbReference>
<dbReference type="Gene3D" id="1.50.10.20">
    <property type="match status" value="1"/>
</dbReference>
<dbReference type="PANTHER" id="PTHR11774">
    <property type="entry name" value="GERANYLGERANYL TRANSFERASE TYPE BETA SUBUNIT"/>
    <property type="match status" value="1"/>
</dbReference>
<comment type="similarity">
    <text evidence="1 9">Belongs to the protein prenyltransferase subunit beta family.</text>
</comment>
<dbReference type="OrthoDB" id="5428259at2759"/>
<evidence type="ECO:0000259" key="10">
    <source>
        <dbReference type="Pfam" id="PF00432"/>
    </source>
</evidence>
<dbReference type="Pfam" id="PF00432">
    <property type="entry name" value="Prenyltrans"/>
    <property type="match status" value="1"/>
</dbReference>
<dbReference type="AlphaFoldDB" id="A0A7R9MJI7"/>
<evidence type="ECO:0000256" key="9">
    <source>
        <dbReference type="RuleBase" id="RU365076"/>
    </source>
</evidence>
<evidence type="ECO:0000256" key="4">
    <source>
        <dbReference type="ARBA" id="ARBA00022679"/>
    </source>
</evidence>
<evidence type="ECO:0000256" key="5">
    <source>
        <dbReference type="ARBA" id="ARBA00022723"/>
    </source>
</evidence>
<evidence type="ECO:0000313" key="11">
    <source>
        <dbReference type="EMBL" id="CAD7661161.1"/>
    </source>
</evidence>
<gene>
    <name evidence="11" type="ORF">ONB1V03_LOCUS17722</name>
</gene>
<dbReference type="CDD" id="cd02894">
    <property type="entry name" value="GGTase-II"/>
    <property type="match status" value="1"/>
</dbReference>
<proteinExistence type="inferred from homology"/>
<comment type="cofactor">
    <cofactor evidence="9">
        <name>Zn(2+)</name>
        <dbReference type="ChEBI" id="CHEBI:29105"/>
    </cofactor>
    <text evidence="9">Binds 1 zinc ion per subunit.</text>
</comment>
<keyword evidence="3 9" id="KW-0637">Prenyltransferase</keyword>
<dbReference type="EC" id="2.5.1.60" evidence="9"/>
<comment type="catalytic activity">
    <reaction evidence="8 9">
        <text>geranylgeranyl diphosphate + L-cysteinyl-[protein] = S-geranylgeranyl-L-cysteinyl-[protein] + diphosphate</text>
        <dbReference type="Rhea" id="RHEA:21240"/>
        <dbReference type="Rhea" id="RHEA-COMP:10131"/>
        <dbReference type="Rhea" id="RHEA-COMP:11537"/>
        <dbReference type="ChEBI" id="CHEBI:29950"/>
        <dbReference type="ChEBI" id="CHEBI:33019"/>
        <dbReference type="ChEBI" id="CHEBI:57533"/>
        <dbReference type="ChEBI" id="CHEBI:86021"/>
        <dbReference type="EC" id="2.5.1.60"/>
    </reaction>
</comment>
<dbReference type="FunFam" id="1.50.10.20:FF:000012">
    <property type="entry name" value="Geranylgeranyl transferase type-2 subunit beta"/>
    <property type="match status" value="1"/>
</dbReference>
<evidence type="ECO:0000256" key="7">
    <source>
        <dbReference type="ARBA" id="ARBA00022833"/>
    </source>
</evidence>
<keyword evidence="5 9" id="KW-0479">Metal-binding</keyword>
<name>A0A7R9MJI7_9ACAR</name>